<organism evidence="4 5">
    <name type="scientific">Alsobacter metallidurans</name>
    <dbReference type="NCBI Taxonomy" id="340221"/>
    <lineage>
        <taxon>Bacteria</taxon>
        <taxon>Pseudomonadati</taxon>
        <taxon>Pseudomonadota</taxon>
        <taxon>Alphaproteobacteria</taxon>
        <taxon>Hyphomicrobiales</taxon>
        <taxon>Alsobacteraceae</taxon>
        <taxon>Alsobacter</taxon>
    </lineage>
</organism>
<dbReference type="InterPro" id="IPR041881">
    <property type="entry name" value="PqqD_sf"/>
</dbReference>
<dbReference type="Proteomes" id="UP000603912">
    <property type="component" value="Unassembled WGS sequence"/>
</dbReference>
<comment type="subunit">
    <text evidence="2">Monomer. Interacts with PqqE.</text>
</comment>
<dbReference type="InterPro" id="IPR008792">
    <property type="entry name" value="PQQD"/>
</dbReference>
<proteinExistence type="predicted"/>
<name>A0A917IC36_9HYPH</name>
<keyword evidence="5" id="KW-1185">Reference proteome</keyword>
<evidence type="ECO:0000256" key="1">
    <source>
        <dbReference type="ARBA" id="ARBA00004886"/>
    </source>
</evidence>
<protein>
    <submittedName>
        <fullName evidence="4">Pyrroloquinoline quinone biosynthesis protein PqqD</fullName>
    </submittedName>
</protein>
<comment type="caution">
    <text evidence="4">The sequence shown here is derived from an EMBL/GenBank/DDBJ whole genome shotgun (WGS) entry which is preliminary data.</text>
</comment>
<dbReference type="InterPro" id="IPR022479">
    <property type="entry name" value="PqqD_bac"/>
</dbReference>
<evidence type="ECO:0000313" key="5">
    <source>
        <dbReference type="Proteomes" id="UP000603912"/>
    </source>
</evidence>
<dbReference type="Pfam" id="PF05402">
    <property type="entry name" value="PqqD"/>
    <property type="match status" value="1"/>
</dbReference>
<dbReference type="AlphaFoldDB" id="A0A917IC36"/>
<dbReference type="Gene3D" id="1.10.10.1150">
    <property type="entry name" value="Coenzyme PQQ synthesis protein D (PqqD)"/>
    <property type="match status" value="1"/>
</dbReference>
<dbReference type="NCBIfam" id="TIGR03859">
    <property type="entry name" value="PQQ_PqqD"/>
    <property type="match status" value="1"/>
</dbReference>
<evidence type="ECO:0000313" key="4">
    <source>
        <dbReference type="EMBL" id="GGH34224.1"/>
    </source>
</evidence>
<reference evidence="4" key="1">
    <citation type="journal article" date="2014" name="Int. J. Syst. Evol. Microbiol.">
        <title>Complete genome sequence of Corynebacterium casei LMG S-19264T (=DSM 44701T), isolated from a smear-ripened cheese.</title>
        <authorList>
            <consortium name="US DOE Joint Genome Institute (JGI-PGF)"/>
            <person name="Walter F."/>
            <person name="Albersmeier A."/>
            <person name="Kalinowski J."/>
            <person name="Ruckert C."/>
        </authorList>
    </citation>
    <scope>NUCLEOTIDE SEQUENCE</scope>
    <source>
        <strain evidence="4">CGMCC 1.12214</strain>
    </source>
</reference>
<sequence length="96" mass="10477">MTAEPAGLADDARPKLARGVKLKRDGVRGAWVLLAPERVIQPNPVAAEILQRLDGVRTVVEIVDDLAQAFQAPRERIDADVRALLSDLLAKRMVVT</sequence>
<accession>A0A917IC36</accession>
<keyword evidence="3" id="KW-0884">PQQ biosynthesis</keyword>
<reference evidence="4" key="2">
    <citation type="submission" date="2020-09" db="EMBL/GenBank/DDBJ databases">
        <authorList>
            <person name="Sun Q."/>
            <person name="Zhou Y."/>
        </authorList>
    </citation>
    <scope>NUCLEOTIDE SEQUENCE</scope>
    <source>
        <strain evidence="4">CGMCC 1.12214</strain>
    </source>
</reference>
<dbReference type="GO" id="GO:0048038">
    <property type="term" value="F:quinone binding"/>
    <property type="evidence" value="ECO:0007669"/>
    <property type="project" value="InterPro"/>
</dbReference>
<dbReference type="GO" id="GO:0018189">
    <property type="term" value="P:pyrroloquinoline quinone biosynthetic process"/>
    <property type="evidence" value="ECO:0007669"/>
    <property type="project" value="UniProtKB-KW"/>
</dbReference>
<evidence type="ECO:0000256" key="2">
    <source>
        <dbReference type="ARBA" id="ARBA00011741"/>
    </source>
</evidence>
<gene>
    <name evidence="4" type="ORF">GCM10007036_47460</name>
</gene>
<comment type="pathway">
    <text evidence="1">Cofactor biosynthesis; pyrroloquinoline quinone biosynthesis.</text>
</comment>
<dbReference type="EMBL" id="BMES01000003">
    <property type="protein sequence ID" value="GGH34224.1"/>
    <property type="molecule type" value="Genomic_DNA"/>
</dbReference>
<evidence type="ECO:0000256" key="3">
    <source>
        <dbReference type="ARBA" id="ARBA00022905"/>
    </source>
</evidence>